<proteinExistence type="predicted"/>
<evidence type="ECO:0000256" key="1">
    <source>
        <dbReference type="SAM" id="MobiDB-lite"/>
    </source>
</evidence>
<feature type="compositionally biased region" description="Polar residues" evidence="1">
    <location>
        <begin position="1"/>
        <end position="26"/>
    </location>
</feature>
<dbReference type="KEGG" id="psoj:PHYSODRAFT_299438"/>
<dbReference type="EMBL" id="JH159153">
    <property type="protein sequence ID" value="EGZ21860.1"/>
    <property type="molecule type" value="Genomic_DNA"/>
</dbReference>
<dbReference type="Proteomes" id="UP000002640">
    <property type="component" value="Unassembled WGS sequence"/>
</dbReference>
<accession>G4Z8E0</accession>
<evidence type="ECO:0000313" key="3">
    <source>
        <dbReference type="Proteomes" id="UP000002640"/>
    </source>
</evidence>
<organism evidence="2 3">
    <name type="scientific">Phytophthora sojae (strain P6497)</name>
    <name type="common">Soybean stem and root rot agent</name>
    <name type="synonym">Phytophthora megasperma f. sp. glycines</name>
    <dbReference type="NCBI Taxonomy" id="1094619"/>
    <lineage>
        <taxon>Eukaryota</taxon>
        <taxon>Sar</taxon>
        <taxon>Stramenopiles</taxon>
        <taxon>Oomycota</taxon>
        <taxon>Peronosporomycetes</taxon>
        <taxon>Peronosporales</taxon>
        <taxon>Peronosporaceae</taxon>
        <taxon>Phytophthora</taxon>
    </lineage>
</organism>
<gene>
    <name evidence="2" type="ORF">PHYSODRAFT_299438</name>
</gene>
<feature type="compositionally biased region" description="Basic and acidic residues" evidence="1">
    <location>
        <begin position="84"/>
        <end position="99"/>
    </location>
</feature>
<dbReference type="InParanoid" id="G4Z8E0"/>
<evidence type="ECO:0000313" key="2">
    <source>
        <dbReference type="EMBL" id="EGZ21860.1"/>
    </source>
</evidence>
<sequence length="258" mass="28889">MPATPSQSTKPTAESKKASTSSNRQSVRIDLPIQVQNASRDMRRATLLSKAEGTGPDVNESPRSCGITYDYGEDQRQSETNGDDPIRQDARTLGTRDSDIAGDFKPGELQRIIAREDELDIDHAEQAWQNFEGRFHSANMRVAFTLSATTVSVPGHRDWGLAQLLPKMHETCAAMEITFENPGLVLSRGRLSKITRKPRRNDRTLWKVMRRGYIVVMRITVRMQPAFSGALDTNVDLLEVEYSNLNSVSVSDLQKLLK</sequence>
<feature type="region of interest" description="Disordered" evidence="1">
    <location>
        <begin position="1"/>
        <end position="103"/>
    </location>
</feature>
<keyword evidence="3" id="KW-1185">Reference proteome</keyword>
<dbReference type="RefSeq" id="XP_009524577.1">
    <property type="nucleotide sequence ID" value="XM_009526282.1"/>
</dbReference>
<name>G4Z8E0_PHYSP</name>
<reference evidence="2 3" key="1">
    <citation type="journal article" date="2006" name="Science">
        <title>Phytophthora genome sequences uncover evolutionary origins and mechanisms of pathogenesis.</title>
        <authorList>
            <person name="Tyler B.M."/>
            <person name="Tripathy S."/>
            <person name="Zhang X."/>
            <person name="Dehal P."/>
            <person name="Jiang R.H."/>
            <person name="Aerts A."/>
            <person name="Arredondo F.D."/>
            <person name="Baxter L."/>
            <person name="Bensasson D."/>
            <person name="Beynon J.L."/>
            <person name="Chapman J."/>
            <person name="Damasceno C.M."/>
            <person name="Dorrance A.E."/>
            <person name="Dou D."/>
            <person name="Dickerman A.W."/>
            <person name="Dubchak I.L."/>
            <person name="Garbelotto M."/>
            <person name="Gijzen M."/>
            <person name="Gordon S.G."/>
            <person name="Govers F."/>
            <person name="Grunwald N.J."/>
            <person name="Huang W."/>
            <person name="Ivors K.L."/>
            <person name="Jones R.W."/>
            <person name="Kamoun S."/>
            <person name="Krampis K."/>
            <person name="Lamour K.H."/>
            <person name="Lee M.K."/>
            <person name="McDonald W.H."/>
            <person name="Medina M."/>
            <person name="Meijer H.J."/>
            <person name="Nordberg E.K."/>
            <person name="Maclean D.J."/>
            <person name="Ospina-Giraldo M.D."/>
            <person name="Morris P.F."/>
            <person name="Phuntumart V."/>
            <person name="Putnam N.H."/>
            <person name="Rash S."/>
            <person name="Rose J.K."/>
            <person name="Sakihama Y."/>
            <person name="Salamov A.A."/>
            <person name="Savidor A."/>
            <person name="Scheuring C.F."/>
            <person name="Smith B.M."/>
            <person name="Sobral B.W."/>
            <person name="Terry A."/>
            <person name="Torto-Alalibo T.A."/>
            <person name="Win J."/>
            <person name="Xu Z."/>
            <person name="Zhang H."/>
            <person name="Grigoriev I.V."/>
            <person name="Rokhsar D.S."/>
            <person name="Boore J.L."/>
        </authorList>
    </citation>
    <scope>NUCLEOTIDE SEQUENCE [LARGE SCALE GENOMIC DNA]</scope>
    <source>
        <strain evidence="2 3">P6497</strain>
    </source>
</reference>
<protein>
    <submittedName>
        <fullName evidence="2">Uncharacterized protein</fullName>
    </submittedName>
</protein>
<dbReference type="GeneID" id="20641738"/>
<dbReference type="AlphaFoldDB" id="G4Z8E0"/>